<dbReference type="PANTHER" id="PTHR23511">
    <property type="entry name" value="SYNAPTIC VESICLE GLYCOPROTEIN 2"/>
    <property type="match status" value="1"/>
</dbReference>
<evidence type="ECO:0000256" key="1">
    <source>
        <dbReference type="ARBA" id="ARBA00004141"/>
    </source>
</evidence>
<dbReference type="InterPro" id="IPR011701">
    <property type="entry name" value="MFS"/>
</dbReference>
<reference evidence="9 10" key="1">
    <citation type="journal article" date="2024" name="bioRxiv">
        <title>A reference genome for Trichogramma kaykai: A tiny desert-dwelling parasitoid wasp with competing sex-ratio distorters.</title>
        <authorList>
            <person name="Culotta J."/>
            <person name="Lindsey A.R."/>
        </authorList>
    </citation>
    <scope>NUCLEOTIDE SEQUENCE [LARGE SCALE GENOMIC DNA]</scope>
    <source>
        <strain evidence="9 10">KSX58</strain>
    </source>
</reference>
<dbReference type="InterPro" id="IPR020846">
    <property type="entry name" value="MFS_dom"/>
</dbReference>
<keyword evidence="6 7" id="KW-0472">Membrane</keyword>
<comment type="similarity">
    <text evidence="2">Belongs to the major facilitator superfamily.</text>
</comment>
<keyword evidence="4 7" id="KW-0812">Transmembrane</keyword>
<dbReference type="AlphaFoldDB" id="A0ABD2XMP5"/>
<dbReference type="InterPro" id="IPR036259">
    <property type="entry name" value="MFS_trans_sf"/>
</dbReference>
<evidence type="ECO:0000313" key="10">
    <source>
        <dbReference type="Proteomes" id="UP001627154"/>
    </source>
</evidence>
<dbReference type="GO" id="GO:0016020">
    <property type="term" value="C:membrane"/>
    <property type="evidence" value="ECO:0007669"/>
    <property type="project" value="UniProtKB-SubCell"/>
</dbReference>
<feature type="transmembrane region" description="Helical" evidence="7">
    <location>
        <begin position="42"/>
        <end position="62"/>
    </location>
</feature>
<dbReference type="EMBL" id="JBJJXI010000018">
    <property type="protein sequence ID" value="KAL3406605.1"/>
    <property type="molecule type" value="Genomic_DNA"/>
</dbReference>
<proteinExistence type="inferred from homology"/>
<keyword evidence="10" id="KW-1185">Reference proteome</keyword>
<feature type="transmembrane region" description="Helical" evidence="7">
    <location>
        <begin position="475"/>
        <end position="499"/>
    </location>
</feature>
<feature type="transmembrane region" description="Helical" evidence="7">
    <location>
        <begin position="387"/>
        <end position="409"/>
    </location>
</feature>
<feature type="transmembrane region" description="Helical" evidence="7">
    <location>
        <begin position="82"/>
        <end position="103"/>
    </location>
</feature>
<dbReference type="Pfam" id="PF00083">
    <property type="entry name" value="Sugar_tr"/>
    <property type="match status" value="1"/>
</dbReference>
<keyword evidence="3" id="KW-0813">Transport</keyword>
<dbReference type="PROSITE" id="PS50850">
    <property type="entry name" value="MFS"/>
    <property type="match status" value="1"/>
</dbReference>
<evidence type="ECO:0000313" key="9">
    <source>
        <dbReference type="EMBL" id="KAL3406605.1"/>
    </source>
</evidence>
<sequence>MNKEIFANGIATIDLRAEKCAEDQEPSQPTKSYDEAIRATGWGWYNVHLLLLCLPIAWSAVIDTTSTVFVLNSQECEFELTMFRRGIALCVIYMGMIVAGPIWDTCLREYSTAYLGKRNIIIIGILMDALCNLFWTYTSSFYTYVICKFISGLIVAGPLSVVMAYLSEFHAITYQVKFTRWAGLLVAVSNIVPAALAATLLHRADWLNFTLHAQFYPTWRIYLLINGLPSILGVITACLLPKSPKFLIAQGKREDALRILAKMYRWNHRDSNCEYPITNLKHQEAKKRPIGELFADNFQRYKSVFSAPYSHALITVLFLQFFAMMGFHVTRLWVPPLYVTMNHFRVLTRHLYPKDELITMCEMLYPRMQNIDHTGCTYVQPKVEAAVYVNSTIIATTAVILGFVFVLLATTRLRKISLLVFLFLVAAAGCCVTNWAINIPWMLVTVALTIVGSRVAGQLIVAYNSEILPLHLRSTSLSVINFVGNLGAVVGNVIFGILIDIDCSSTFLCLGVCLFLCTIMPVFLVQKVKKMDLDVVEATRF</sequence>
<feature type="transmembrane region" description="Helical" evidence="7">
    <location>
        <begin position="505"/>
        <end position="525"/>
    </location>
</feature>
<protein>
    <recommendedName>
        <fullName evidence="8">Major facilitator superfamily (MFS) profile domain-containing protein</fullName>
    </recommendedName>
</protein>
<dbReference type="Pfam" id="PF07690">
    <property type="entry name" value="MFS_1"/>
    <property type="match status" value="1"/>
</dbReference>
<comment type="subcellular location">
    <subcellularLocation>
        <location evidence="1">Membrane</location>
        <topology evidence="1">Multi-pass membrane protein</topology>
    </subcellularLocation>
</comment>
<feature type="transmembrane region" description="Helical" evidence="7">
    <location>
        <begin position="221"/>
        <end position="240"/>
    </location>
</feature>
<keyword evidence="5 7" id="KW-1133">Transmembrane helix</keyword>
<evidence type="ECO:0000256" key="6">
    <source>
        <dbReference type="ARBA" id="ARBA00023136"/>
    </source>
</evidence>
<dbReference type="InterPro" id="IPR005828">
    <property type="entry name" value="MFS_sugar_transport-like"/>
</dbReference>
<feature type="domain" description="Major facilitator superfamily (MFS) profile" evidence="8">
    <location>
        <begin position="49"/>
        <end position="529"/>
    </location>
</feature>
<feature type="transmembrane region" description="Helical" evidence="7">
    <location>
        <begin position="141"/>
        <end position="166"/>
    </location>
</feature>
<comment type="caution">
    <text evidence="9">The sequence shown here is derived from an EMBL/GenBank/DDBJ whole genome shotgun (WGS) entry which is preliminary data.</text>
</comment>
<name>A0ABD2XMP5_9HYME</name>
<evidence type="ECO:0000256" key="4">
    <source>
        <dbReference type="ARBA" id="ARBA00022692"/>
    </source>
</evidence>
<feature type="transmembrane region" description="Helical" evidence="7">
    <location>
        <begin position="115"/>
        <end position="135"/>
    </location>
</feature>
<organism evidence="9 10">
    <name type="scientific">Trichogramma kaykai</name>
    <dbReference type="NCBI Taxonomy" id="54128"/>
    <lineage>
        <taxon>Eukaryota</taxon>
        <taxon>Metazoa</taxon>
        <taxon>Ecdysozoa</taxon>
        <taxon>Arthropoda</taxon>
        <taxon>Hexapoda</taxon>
        <taxon>Insecta</taxon>
        <taxon>Pterygota</taxon>
        <taxon>Neoptera</taxon>
        <taxon>Endopterygota</taxon>
        <taxon>Hymenoptera</taxon>
        <taxon>Apocrita</taxon>
        <taxon>Proctotrupomorpha</taxon>
        <taxon>Chalcidoidea</taxon>
        <taxon>Trichogrammatidae</taxon>
        <taxon>Trichogramma</taxon>
    </lineage>
</organism>
<evidence type="ECO:0000256" key="2">
    <source>
        <dbReference type="ARBA" id="ARBA00008335"/>
    </source>
</evidence>
<evidence type="ECO:0000256" key="3">
    <source>
        <dbReference type="ARBA" id="ARBA00022448"/>
    </source>
</evidence>
<feature type="transmembrane region" description="Helical" evidence="7">
    <location>
        <begin position="443"/>
        <end position="463"/>
    </location>
</feature>
<feature type="transmembrane region" description="Helical" evidence="7">
    <location>
        <begin position="312"/>
        <end position="334"/>
    </location>
</feature>
<feature type="transmembrane region" description="Helical" evidence="7">
    <location>
        <begin position="178"/>
        <end position="201"/>
    </location>
</feature>
<gene>
    <name evidence="9" type="ORF">TKK_000766</name>
</gene>
<evidence type="ECO:0000256" key="7">
    <source>
        <dbReference type="SAM" id="Phobius"/>
    </source>
</evidence>
<dbReference type="PANTHER" id="PTHR23511:SF36">
    <property type="entry name" value="EG:BACR7A4.13 PROTEIN-RELATED"/>
    <property type="match status" value="1"/>
</dbReference>
<dbReference type="SUPFAM" id="SSF103473">
    <property type="entry name" value="MFS general substrate transporter"/>
    <property type="match status" value="1"/>
</dbReference>
<dbReference type="Proteomes" id="UP001627154">
    <property type="component" value="Unassembled WGS sequence"/>
</dbReference>
<evidence type="ECO:0000256" key="5">
    <source>
        <dbReference type="ARBA" id="ARBA00022989"/>
    </source>
</evidence>
<evidence type="ECO:0000259" key="8">
    <source>
        <dbReference type="PROSITE" id="PS50850"/>
    </source>
</evidence>
<feature type="transmembrane region" description="Helical" evidence="7">
    <location>
        <begin position="416"/>
        <end position="437"/>
    </location>
</feature>
<accession>A0ABD2XMP5</accession>
<dbReference type="Gene3D" id="1.20.1250.20">
    <property type="entry name" value="MFS general substrate transporter like domains"/>
    <property type="match status" value="1"/>
</dbReference>